<evidence type="ECO:0000313" key="2">
    <source>
        <dbReference type="Proteomes" id="UP001516023"/>
    </source>
</evidence>
<comment type="caution">
    <text evidence="1">The sequence shown here is derived from an EMBL/GenBank/DDBJ whole genome shotgun (WGS) entry which is preliminary data.</text>
</comment>
<dbReference type="AlphaFoldDB" id="A0ABD3PZY9"/>
<protein>
    <submittedName>
        <fullName evidence="1">Uncharacterized protein</fullName>
    </submittedName>
</protein>
<reference evidence="1 2" key="1">
    <citation type="journal article" date="2020" name="G3 (Bethesda)">
        <title>Improved Reference Genome for Cyclotella cryptica CCMP332, a Model for Cell Wall Morphogenesis, Salinity Adaptation, and Lipid Production in Diatoms (Bacillariophyta).</title>
        <authorList>
            <person name="Roberts W.R."/>
            <person name="Downey K.M."/>
            <person name="Ruck E.C."/>
            <person name="Traller J.C."/>
            <person name="Alverson A.J."/>
        </authorList>
    </citation>
    <scope>NUCLEOTIDE SEQUENCE [LARGE SCALE GENOMIC DNA]</scope>
    <source>
        <strain evidence="1 2">CCMP332</strain>
    </source>
</reference>
<accession>A0ABD3PZY9</accession>
<organism evidence="1 2">
    <name type="scientific">Cyclotella cryptica</name>
    <dbReference type="NCBI Taxonomy" id="29204"/>
    <lineage>
        <taxon>Eukaryota</taxon>
        <taxon>Sar</taxon>
        <taxon>Stramenopiles</taxon>
        <taxon>Ochrophyta</taxon>
        <taxon>Bacillariophyta</taxon>
        <taxon>Coscinodiscophyceae</taxon>
        <taxon>Thalassiosirophycidae</taxon>
        <taxon>Stephanodiscales</taxon>
        <taxon>Stephanodiscaceae</taxon>
        <taxon>Cyclotella</taxon>
    </lineage>
</organism>
<keyword evidence="2" id="KW-1185">Reference proteome</keyword>
<proteinExistence type="predicted"/>
<dbReference type="Proteomes" id="UP001516023">
    <property type="component" value="Unassembled WGS sequence"/>
</dbReference>
<name>A0ABD3PZY9_9STRA</name>
<gene>
    <name evidence="1" type="ORF">HJC23_003792</name>
</gene>
<evidence type="ECO:0000313" key="1">
    <source>
        <dbReference type="EMBL" id="KAL3793282.1"/>
    </source>
</evidence>
<sequence length="91" mass="9603">MRKEYGESLSLVAFPLSTRLTLASSPTGRTVTPSPAQTFTPVNPLTGTNKILFSLNPFSNKNANTCDLICSNRPSSHGGSAASNLFTATIN</sequence>
<dbReference type="EMBL" id="JABMIG020000092">
    <property type="protein sequence ID" value="KAL3793282.1"/>
    <property type="molecule type" value="Genomic_DNA"/>
</dbReference>